<dbReference type="RefSeq" id="WP_154425695.1">
    <property type="nucleotide sequence ID" value="NZ_JAQYGB010000006.1"/>
</dbReference>
<feature type="binding site" evidence="6">
    <location>
        <begin position="282"/>
        <end position="284"/>
    </location>
    <ligand>
        <name>ATP</name>
        <dbReference type="ChEBI" id="CHEBI:30616"/>
    </ligand>
</feature>
<dbReference type="EC" id="2.7.2.1" evidence="6"/>
<feature type="binding site" evidence="6">
    <location>
        <begin position="208"/>
        <end position="212"/>
    </location>
    <ligand>
        <name>ATP</name>
        <dbReference type="ChEBI" id="CHEBI:30616"/>
    </ligand>
</feature>
<evidence type="ECO:0000313" key="9">
    <source>
        <dbReference type="Proteomes" id="UP000460549"/>
    </source>
</evidence>
<dbReference type="CDD" id="cd24010">
    <property type="entry name" value="ASKHA_NBD_AcK_PK"/>
    <property type="match status" value="1"/>
</dbReference>
<dbReference type="InterPro" id="IPR043129">
    <property type="entry name" value="ATPase_NBD"/>
</dbReference>
<evidence type="ECO:0000256" key="4">
    <source>
        <dbReference type="ARBA" id="ARBA00022777"/>
    </source>
</evidence>
<evidence type="ECO:0000256" key="7">
    <source>
        <dbReference type="RuleBase" id="RU003835"/>
    </source>
</evidence>
<dbReference type="Proteomes" id="UP000460549">
    <property type="component" value="Unassembled WGS sequence"/>
</dbReference>
<feature type="site" description="Transition state stabilizer" evidence="6">
    <location>
        <position position="241"/>
    </location>
</feature>
<evidence type="ECO:0000256" key="6">
    <source>
        <dbReference type="HAMAP-Rule" id="MF_00020"/>
    </source>
</evidence>
<dbReference type="Gene3D" id="3.30.420.40">
    <property type="match status" value="2"/>
</dbReference>
<feature type="binding site" evidence="6">
    <location>
        <position position="386"/>
    </location>
    <ligand>
        <name>Mg(2+)</name>
        <dbReference type="ChEBI" id="CHEBI:18420"/>
    </ligand>
</feature>
<dbReference type="HAMAP" id="MF_00020">
    <property type="entry name" value="Acetate_kinase"/>
    <property type="match status" value="1"/>
</dbReference>
<dbReference type="InterPro" id="IPR000890">
    <property type="entry name" value="Aliphatic_acid_kin_short-chain"/>
</dbReference>
<dbReference type="InterPro" id="IPR004372">
    <property type="entry name" value="Ac/propionate_kinase"/>
</dbReference>
<dbReference type="PROSITE" id="PS01075">
    <property type="entry name" value="ACETATE_KINASE_1"/>
    <property type="match status" value="1"/>
</dbReference>
<comment type="caution">
    <text evidence="6">Lacks conserved residue(s) required for the propagation of feature annotation.</text>
</comment>
<dbReference type="Pfam" id="PF00871">
    <property type="entry name" value="Acetate_kinase"/>
    <property type="match status" value="1"/>
</dbReference>
<keyword evidence="4 6" id="KW-0418">Kinase</keyword>
<dbReference type="PRINTS" id="PR00471">
    <property type="entry name" value="ACETATEKNASE"/>
</dbReference>
<protein>
    <recommendedName>
        <fullName evidence="6">Acetate kinase</fullName>
        <ecNumber evidence="6">2.7.2.1</ecNumber>
    </recommendedName>
    <alternativeName>
        <fullName evidence="6">Acetokinase</fullName>
    </alternativeName>
</protein>
<dbReference type="PANTHER" id="PTHR21060">
    <property type="entry name" value="ACETATE KINASE"/>
    <property type="match status" value="1"/>
</dbReference>
<accession>A0A7X2TRB7</accession>
<dbReference type="GO" id="GO:0006083">
    <property type="term" value="P:acetate metabolic process"/>
    <property type="evidence" value="ECO:0007669"/>
    <property type="project" value="TreeGrafter"/>
</dbReference>
<dbReference type="PANTHER" id="PTHR21060:SF15">
    <property type="entry name" value="ACETATE KINASE-RELATED"/>
    <property type="match status" value="1"/>
</dbReference>
<evidence type="ECO:0000256" key="1">
    <source>
        <dbReference type="ARBA" id="ARBA00008748"/>
    </source>
</evidence>
<evidence type="ECO:0000313" key="8">
    <source>
        <dbReference type="EMBL" id="MSU06667.1"/>
    </source>
</evidence>
<comment type="cofactor">
    <cofactor evidence="6">
        <name>Mg(2+)</name>
        <dbReference type="ChEBI" id="CHEBI:18420"/>
    </cofactor>
    <cofactor evidence="6">
        <name>Mn(2+)</name>
        <dbReference type="ChEBI" id="CHEBI:29035"/>
    </cofactor>
    <text evidence="6">Mg(2+). Can also accept Mn(2+).</text>
</comment>
<dbReference type="GO" id="GO:0006085">
    <property type="term" value="P:acetyl-CoA biosynthetic process"/>
    <property type="evidence" value="ECO:0007669"/>
    <property type="project" value="UniProtKB-UniRule"/>
</dbReference>
<comment type="pathway">
    <text evidence="6">Metabolic intermediate biosynthesis; acetyl-CoA biosynthesis; acetyl-CoA from acetate: step 1/2.</text>
</comment>
<comment type="similarity">
    <text evidence="1 6 7">Belongs to the acetokinase family.</text>
</comment>
<dbReference type="GO" id="GO:0008776">
    <property type="term" value="F:acetate kinase activity"/>
    <property type="evidence" value="ECO:0007669"/>
    <property type="project" value="UniProtKB-UniRule"/>
</dbReference>
<keyword evidence="2 6" id="KW-0808">Transferase</keyword>
<keyword evidence="9" id="KW-1185">Reference proteome</keyword>
<organism evidence="8 9">
    <name type="scientific">Bullifex porci</name>
    <dbReference type="NCBI Taxonomy" id="2606638"/>
    <lineage>
        <taxon>Bacteria</taxon>
        <taxon>Pseudomonadati</taxon>
        <taxon>Spirochaetota</taxon>
        <taxon>Spirochaetia</taxon>
        <taxon>Spirochaetales</taxon>
        <taxon>Spirochaetaceae</taxon>
        <taxon>Bullifex</taxon>
    </lineage>
</organism>
<keyword evidence="6" id="KW-0963">Cytoplasm</keyword>
<comment type="catalytic activity">
    <reaction evidence="6">
        <text>acetate + ATP = acetyl phosphate + ADP</text>
        <dbReference type="Rhea" id="RHEA:11352"/>
        <dbReference type="ChEBI" id="CHEBI:22191"/>
        <dbReference type="ChEBI" id="CHEBI:30089"/>
        <dbReference type="ChEBI" id="CHEBI:30616"/>
        <dbReference type="ChEBI" id="CHEBI:456216"/>
        <dbReference type="EC" id="2.7.2.1"/>
    </reaction>
</comment>
<evidence type="ECO:0000256" key="2">
    <source>
        <dbReference type="ARBA" id="ARBA00022679"/>
    </source>
</evidence>
<feature type="binding site" evidence="6">
    <location>
        <position position="91"/>
    </location>
    <ligand>
        <name>substrate</name>
    </ligand>
</feature>
<dbReference type="EMBL" id="VUNN01000015">
    <property type="protein sequence ID" value="MSU06667.1"/>
    <property type="molecule type" value="Genomic_DNA"/>
</dbReference>
<keyword evidence="5 6" id="KW-0067">ATP-binding</keyword>
<dbReference type="SUPFAM" id="SSF53067">
    <property type="entry name" value="Actin-like ATPase domain"/>
    <property type="match status" value="2"/>
</dbReference>
<dbReference type="NCBIfam" id="TIGR00016">
    <property type="entry name" value="ackA"/>
    <property type="match status" value="1"/>
</dbReference>
<dbReference type="PIRSF" id="PIRSF000722">
    <property type="entry name" value="Acetate_prop_kin"/>
    <property type="match status" value="1"/>
</dbReference>
<feature type="binding site" evidence="6">
    <location>
        <position position="7"/>
    </location>
    <ligand>
        <name>Mg(2+)</name>
        <dbReference type="ChEBI" id="CHEBI:18420"/>
    </ligand>
</feature>
<dbReference type="GO" id="GO:0005524">
    <property type="term" value="F:ATP binding"/>
    <property type="evidence" value="ECO:0007669"/>
    <property type="project" value="UniProtKB-KW"/>
</dbReference>
<evidence type="ECO:0000256" key="5">
    <source>
        <dbReference type="ARBA" id="ARBA00022840"/>
    </source>
</evidence>
<keyword evidence="6" id="KW-0479">Metal-binding</keyword>
<dbReference type="UniPathway" id="UPA00340">
    <property type="reaction ID" value="UER00458"/>
</dbReference>
<comment type="subcellular location">
    <subcellularLocation>
        <location evidence="6">Cytoplasm</location>
    </subcellularLocation>
</comment>
<name>A0A7X2TRB7_9SPIO</name>
<feature type="site" description="Transition state stabilizer" evidence="6">
    <location>
        <position position="180"/>
    </location>
</feature>
<dbReference type="AlphaFoldDB" id="A0A7X2TRB7"/>
<comment type="caution">
    <text evidence="8">The sequence shown here is derived from an EMBL/GenBank/DDBJ whole genome shotgun (WGS) entry which is preliminary data.</text>
</comment>
<gene>
    <name evidence="6" type="primary">ackA</name>
    <name evidence="8" type="ORF">FYJ80_07745</name>
</gene>
<reference evidence="8 9" key="1">
    <citation type="submission" date="2019-08" db="EMBL/GenBank/DDBJ databases">
        <title>In-depth cultivation of the pig gut microbiome towards novel bacterial diversity and tailored functional studies.</title>
        <authorList>
            <person name="Wylensek D."/>
            <person name="Hitch T.C.A."/>
            <person name="Clavel T."/>
        </authorList>
    </citation>
    <scope>NUCLEOTIDE SEQUENCE [LARGE SCALE GENOMIC DNA]</scope>
    <source>
        <strain evidence="8 9">NM-380-WT-3C1</strain>
    </source>
</reference>
<keyword evidence="6" id="KW-0460">Magnesium</keyword>
<feature type="binding site" evidence="6">
    <location>
        <position position="14"/>
    </location>
    <ligand>
        <name>ATP</name>
        <dbReference type="ChEBI" id="CHEBI:30616"/>
    </ligand>
</feature>
<comment type="subunit">
    <text evidence="6">Homodimer.</text>
</comment>
<dbReference type="GO" id="GO:0000287">
    <property type="term" value="F:magnesium ion binding"/>
    <property type="evidence" value="ECO:0007669"/>
    <property type="project" value="UniProtKB-UniRule"/>
</dbReference>
<proteinExistence type="inferred from homology"/>
<sequence>MVILTLNCGSSSAKYQVYDWDNKDVLAVGIVERIGLEYSTIEQKSTGKEVYEARFSSPTHMEAIQLVLKMLVDEKYGCIKSLDEIGAVGHRVLHGGEYFKKSTLVTDEVIEKLKEIIPLGPLHMPANIMGIEVARKLMPNVPQAIVMDTAWHQTMEEAAFMYAVPYSWYKDYNVRRYGFHGTSHLYCAKRAAVLLGKENKDTNVIIMHIGNGASGCAVKNGVCIDTSMGLTPLEGLVMGSRSGDMDPAIIPYMCKNLGVTPAEMDTLLNKKSGLIGICGKSDRRDVHTAALEGDKLAQLGIDMEIHRIKKYIGAYAALLGRVDAVVFTAGVGEMGDHIRKGALSGLENFGIKLDEKKNALSHCRNTETCISADDSPVKIFVIPTDEELVMTEDAFALMNGTYDIHTNFHYTFESPDYVNKARARGLVENLKKTPELESIIAHPVRK</sequence>
<comment type="function">
    <text evidence="6">Catalyzes the formation of acetyl phosphate from acetate and ATP. Can also catalyze the reverse reaction.</text>
</comment>
<evidence type="ECO:0000256" key="3">
    <source>
        <dbReference type="ARBA" id="ARBA00022741"/>
    </source>
</evidence>
<feature type="active site" description="Proton donor/acceptor" evidence="6">
    <location>
        <position position="148"/>
    </location>
</feature>
<keyword evidence="3 6" id="KW-0547">Nucleotide-binding</keyword>
<dbReference type="GO" id="GO:0005737">
    <property type="term" value="C:cytoplasm"/>
    <property type="evidence" value="ECO:0007669"/>
    <property type="project" value="UniProtKB-SubCell"/>
</dbReference>
<dbReference type="InterPro" id="IPR023865">
    <property type="entry name" value="Aliphatic_acid_kinase_CS"/>
</dbReference>